<keyword evidence="4" id="KW-0804">Transcription</keyword>
<proteinExistence type="inferred from homology"/>
<sequence>MKNQKKLAASEREIMEGVWRCNGETSPYGITVRNVHDQLYPNGEKAYTTVQTVMNILMEKGFLTRKKIGMVNFYTPTVSREEMAQQETHTLVSRAFGGSFVALANYLVDSGSLSEKELTVLKDMIDAKERKRKG</sequence>
<dbReference type="Pfam" id="PF03965">
    <property type="entry name" value="Penicillinase_R"/>
    <property type="match status" value="1"/>
</dbReference>
<dbReference type="InterPro" id="IPR036390">
    <property type="entry name" value="WH_DNA-bd_sf"/>
</dbReference>
<dbReference type="AlphaFoldDB" id="A0A1F6D3T7"/>
<comment type="similarity">
    <text evidence="1">Belongs to the BlaI transcriptional regulatory family.</text>
</comment>
<dbReference type="Gene3D" id="1.10.10.10">
    <property type="entry name" value="Winged helix-like DNA-binding domain superfamily/Winged helix DNA-binding domain"/>
    <property type="match status" value="1"/>
</dbReference>
<dbReference type="Gene3D" id="1.10.4040.10">
    <property type="entry name" value="Penicillinase repressor domain"/>
    <property type="match status" value="1"/>
</dbReference>
<dbReference type="GO" id="GO:0045892">
    <property type="term" value="P:negative regulation of DNA-templated transcription"/>
    <property type="evidence" value="ECO:0007669"/>
    <property type="project" value="InterPro"/>
</dbReference>
<organism evidence="5 6">
    <name type="scientific">Handelsmanbacteria sp. (strain RIFCSPLOWO2_12_FULL_64_10)</name>
    <dbReference type="NCBI Taxonomy" id="1817868"/>
    <lineage>
        <taxon>Bacteria</taxon>
        <taxon>Candidatus Handelsmaniibacteriota</taxon>
    </lineage>
</organism>
<dbReference type="GO" id="GO:0003677">
    <property type="term" value="F:DNA binding"/>
    <property type="evidence" value="ECO:0007669"/>
    <property type="project" value="UniProtKB-KW"/>
</dbReference>
<evidence type="ECO:0000256" key="2">
    <source>
        <dbReference type="ARBA" id="ARBA00023015"/>
    </source>
</evidence>
<gene>
    <name evidence="5" type="ORF">A3F84_16070</name>
</gene>
<evidence type="ECO:0008006" key="7">
    <source>
        <dbReference type="Google" id="ProtNLM"/>
    </source>
</evidence>
<protein>
    <recommendedName>
        <fullName evidence="7">Transcriptional regulator</fullName>
    </recommendedName>
</protein>
<evidence type="ECO:0000256" key="1">
    <source>
        <dbReference type="ARBA" id="ARBA00011046"/>
    </source>
</evidence>
<keyword evidence="3" id="KW-0238">DNA-binding</keyword>
<evidence type="ECO:0000256" key="4">
    <source>
        <dbReference type="ARBA" id="ARBA00023163"/>
    </source>
</evidence>
<dbReference type="SUPFAM" id="SSF46785">
    <property type="entry name" value="Winged helix' DNA-binding domain"/>
    <property type="match status" value="1"/>
</dbReference>
<name>A0A1F6D3T7_HANXR</name>
<dbReference type="EMBL" id="MFKF01000052">
    <property type="protein sequence ID" value="OGG56035.1"/>
    <property type="molecule type" value="Genomic_DNA"/>
</dbReference>
<evidence type="ECO:0000313" key="6">
    <source>
        <dbReference type="Proteomes" id="UP000178606"/>
    </source>
</evidence>
<evidence type="ECO:0000313" key="5">
    <source>
        <dbReference type="EMBL" id="OGG56035.1"/>
    </source>
</evidence>
<accession>A0A1F6D3T7</accession>
<dbReference type="Proteomes" id="UP000178606">
    <property type="component" value="Unassembled WGS sequence"/>
</dbReference>
<reference evidence="5 6" key="1">
    <citation type="journal article" date="2016" name="Nat. Commun.">
        <title>Thousands of microbial genomes shed light on interconnected biogeochemical processes in an aquifer system.</title>
        <authorList>
            <person name="Anantharaman K."/>
            <person name="Brown C.T."/>
            <person name="Hug L.A."/>
            <person name="Sharon I."/>
            <person name="Castelle C.J."/>
            <person name="Probst A.J."/>
            <person name="Thomas B.C."/>
            <person name="Singh A."/>
            <person name="Wilkins M.J."/>
            <person name="Karaoz U."/>
            <person name="Brodie E.L."/>
            <person name="Williams K.H."/>
            <person name="Hubbard S.S."/>
            <person name="Banfield J.F."/>
        </authorList>
    </citation>
    <scope>NUCLEOTIDE SEQUENCE [LARGE SCALE GENOMIC DNA]</scope>
    <source>
        <strain evidence="6">RIFCSPLOWO2_12_FULL_64_10</strain>
    </source>
</reference>
<evidence type="ECO:0000256" key="3">
    <source>
        <dbReference type="ARBA" id="ARBA00023125"/>
    </source>
</evidence>
<dbReference type="InterPro" id="IPR005650">
    <property type="entry name" value="BlaI_family"/>
</dbReference>
<comment type="caution">
    <text evidence="5">The sequence shown here is derived from an EMBL/GenBank/DDBJ whole genome shotgun (WGS) entry which is preliminary data.</text>
</comment>
<dbReference type="InterPro" id="IPR036388">
    <property type="entry name" value="WH-like_DNA-bd_sf"/>
</dbReference>
<dbReference type="PIRSF" id="PIRSF019455">
    <property type="entry name" value="CopR_AtkY"/>
    <property type="match status" value="1"/>
</dbReference>
<keyword evidence="2" id="KW-0805">Transcription regulation</keyword>